<name>A0A410Q967_9FIRM</name>
<evidence type="ECO:0000256" key="2">
    <source>
        <dbReference type="ARBA" id="ARBA00022723"/>
    </source>
</evidence>
<reference evidence="7" key="1">
    <citation type="submission" date="2019-01" db="EMBL/GenBank/DDBJ databases">
        <title>Draft genomes of a novel of Sporanaerobacter strains.</title>
        <authorList>
            <person name="Ma S."/>
        </authorList>
    </citation>
    <scope>NUCLEOTIDE SEQUENCE [LARGE SCALE GENOMIC DNA]</scope>
    <source>
        <strain evidence="7">NJN-17</strain>
    </source>
</reference>
<dbReference type="EMBL" id="CP035282">
    <property type="protein sequence ID" value="QAT60509.1"/>
    <property type="molecule type" value="Genomic_DNA"/>
</dbReference>
<evidence type="ECO:0000313" key="6">
    <source>
        <dbReference type="EMBL" id="QAT60509.1"/>
    </source>
</evidence>
<dbReference type="PANTHER" id="PTHR43524:SF1">
    <property type="entry name" value="RADICAL SAM SUPERFAMILY PROTEIN"/>
    <property type="match status" value="1"/>
</dbReference>
<evidence type="ECO:0000256" key="4">
    <source>
        <dbReference type="ARBA" id="ARBA00023014"/>
    </source>
</evidence>
<dbReference type="InterPro" id="IPR007197">
    <property type="entry name" value="rSAM"/>
</dbReference>
<proteinExistence type="predicted"/>
<keyword evidence="1" id="KW-0949">S-adenosyl-L-methionine</keyword>
<gene>
    <name evidence="6" type="ORF">EQM13_02430</name>
</gene>
<evidence type="ECO:0000313" key="7">
    <source>
        <dbReference type="Proteomes" id="UP000287969"/>
    </source>
</evidence>
<dbReference type="Gene3D" id="3.20.20.70">
    <property type="entry name" value="Aldolase class I"/>
    <property type="match status" value="1"/>
</dbReference>
<dbReference type="GO" id="GO:0003824">
    <property type="term" value="F:catalytic activity"/>
    <property type="evidence" value="ECO:0007669"/>
    <property type="project" value="InterPro"/>
</dbReference>
<dbReference type="CDD" id="cd21128">
    <property type="entry name" value="SPASM_rSAM"/>
    <property type="match status" value="1"/>
</dbReference>
<dbReference type="SUPFAM" id="SSF102114">
    <property type="entry name" value="Radical SAM enzymes"/>
    <property type="match status" value="1"/>
</dbReference>
<organism evidence="6 7">
    <name type="scientific">Acidilutibacter cellobiosedens</name>
    <dbReference type="NCBI Taxonomy" id="2507161"/>
    <lineage>
        <taxon>Bacteria</taxon>
        <taxon>Bacillati</taxon>
        <taxon>Bacillota</taxon>
        <taxon>Tissierellia</taxon>
        <taxon>Tissierellales</taxon>
        <taxon>Acidilutibacteraceae</taxon>
        <taxon>Acidilutibacter</taxon>
    </lineage>
</organism>
<accession>A0A410Q967</accession>
<dbReference type="KEGG" id="spoa:EQM13_02430"/>
<sequence length="367" mass="41473">MSMNLMEYMNGGIERIVRKALKSSLKNPRESAFLLRYMIAQKDAVKKRNQLESQGTHIPSFLIASITTQCNMFCKGCYARANQSCSTYPQQEKLTCDQWKRIFQEANQLGISFILLAGGEPLLSRCIIETAAEFPDVIFPIFTNGTIMDESYIDLFDKNRNLVPVFSMEGGLIETDKRRGEGVYTSLVGKMKQMNTRGIFYGTSITVTMENLDVVTSKEFIDTLYKEGCGVVFYIEYVPAEPSTENLVLTEGGRKILEERQDILRKQYEDIIYLSFPGDEKYMGGCLAAGRGFFHINTAGRAEPCPFSPYSDMNLKDCSLLEALQSPLFQKLNTQGLMNEEHEGGCVLFGKQDEIRKLLGYNDTNIK</sequence>
<dbReference type="AlphaFoldDB" id="A0A410Q967"/>
<dbReference type="Pfam" id="PF04055">
    <property type="entry name" value="Radical_SAM"/>
    <property type="match status" value="1"/>
</dbReference>
<dbReference type="OrthoDB" id="9782387at2"/>
<keyword evidence="4" id="KW-0411">Iron-sulfur</keyword>
<evidence type="ECO:0000256" key="3">
    <source>
        <dbReference type="ARBA" id="ARBA00023004"/>
    </source>
</evidence>
<evidence type="ECO:0000256" key="1">
    <source>
        <dbReference type="ARBA" id="ARBA00022691"/>
    </source>
</evidence>
<dbReference type="CDD" id="cd01335">
    <property type="entry name" value="Radical_SAM"/>
    <property type="match status" value="1"/>
</dbReference>
<keyword evidence="3" id="KW-0408">Iron</keyword>
<protein>
    <submittedName>
        <fullName evidence="6">Radical SAM protein</fullName>
    </submittedName>
</protein>
<feature type="domain" description="Radical SAM core" evidence="5">
    <location>
        <begin position="65"/>
        <end position="208"/>
    </location>
</feature>
<dbReference type="SFLD" id="SFLDS00029">
    <property type="entry name" value="Radical_SAM"/>
    <property type="match status" value="1"/>
</dbReference>
<dbReference type="SFLD" id="SFLDG01067">
    <property type="entry name" value="SPASM/twitch_domain_containing"/>
    <property type="match status" value="1"/>
</dbReference>
<dbReference type="PANTHER" id="PTHR43524">
    <property type="entry name" value="RADICAL SAM SUPERFAMILY PROTEIN"/>
    <property type="match status" value="1"/>
</dbReference>
<dbReference type="GO" id="GO:0051536">
    <property type="term" value="F:iron-sulfur cluster binding"/>
    <property type="evidence" value="ECO:0007669"/>
    <property type="project" value="UniProtKB-KW"/>
</dbReference>
<keyword evidence="7" id="KW-1185">Reference proteome</keyword>
<dbReference type="GO" id="GO:0046872">
    <property type="term" value="F:metal ion binding"/>
    <property type="evidence" value="ECO:0007669"/>
    <property type="project" value="UniProtKB-KW"/>
</dbReference>
<keyword evidence="2" id="KW-0479">Metal-binding</keyword>
<dbReference type="InterPro" id="IPR058240">
    <property type="entry name" value="rSAM_sf"/>
</dbReference>
<dbReference type="InterPro" id="IPR013785">
    <property type="entry name" value="Aldolase_TIM"/>
</dbReference>
<evidence type="ECO:0000259" key="5">
    <source>
        <dbReference type="Pfam" id="PF04055"/>
    </source>
</evidence>
<dbReference type="Proteomes" id="UP000287969">
    <property type="component" value="Chromosome"/>
</dbReference>